<accession>A0A8H6E9Z3</accession>
<evidence type="ECO:0000313" key="4">
    <source>
        <dbReference type="EMBL" id="KAF5864108.1"/>
    </source>
</evidence>
<dbReference type="EMBL" id="SPNV01000039">
    <property type="protein sequence ID" value="KAF5864108.1"/>
    <property type="molecule type" value="Genomic_DNA"/>
</dbReference>
<evidence type="ECO:0008006" key="6">
    <source>
        <dbReference type="Google" id="ProtNLM"/>
    </source>
</evidence>
<name>A0A8H6E9Z3_PETAA</name>
<dbReference type="AlphaFoldDB" id="A0A8H6E9Z3"/>
<dbReference type="Pfam" id="PF13738">
    <property type="entry name" value="Pyr_redox_3"/>
    <property type="match status" value="1"/>
</dbReference>
<evidence type="ECO:0000256" key="1">
    <source>
        <dbReference type="ARBA" id="ARBA00001974"/>
    </source>
</evidence>
<keyword evidence="5" id="KW-1185">Reference proteome</keyword>
<reference evidence="4 5" key="1">
    <citation type="submission" date="2019-04" db="EMBL/GenBank/DDBJ databases">
        <title>Aspergillus burnettii sp. nov., novel species from soil in southeast Queensland.</title>
        <authorList>
            <person name="Gilchrist C.L.M."/>
            <person name="Pitt J.I."/>
            <person name="Lange L."/>
            <person name="Lacey H.J."/>
            <person name="Vuong D."/>
            <person name="Midgley D.J."/>
            <person name="Greenfield P."/>
            <person name="Bradbury M."/>
            <person name="Lacey E."/>
            <person name="Busk P.K."/>
            <person name="Pilgaard B."/>
            <person name="Chooi Y.H."/>
            <person name="Piggott A.M."/>
        </authorList>
    </citation>
    <scope>NUCLEOTIDE SEQUENCE [LARGE SCALE GENOMIC DNA]</scope>
    <source>
        <strain evidence="4 5">FRR 5400</strain>
    </source>
</reference>
<gene>
    <name evidence="4" type="ORF">ETB97_008514</name>
</gene>
<evidence type="ECO:0000313" key="5">
    <source>
        <dbReference type="Proteomes" id="UP000541154"/>
    </source>
</evidence>
<keyword evidence="2" id="KW-0503">Monooxygenase</keyword>
<dbReference type="PRINTS" id="PR00411">
    <property type="entry name" value="PNDRDTASEI"/>
</dbReference>
<dbReference type="Gene3D" id="3.50.50.60">
    <property type="entry name" value="FAD/NAD(P)-binding domain"/>
    <property type="match status" value="1"/>
</dbReference>
<dbReference type="InterPro" id="IPR036188">
    <property type="entry name" value="FAD/NAD-bd_sf"/>
</dbReference>
<dbReference type="SUPFAM" id="SSF51905">
    <property type="entry name" value="FAD/NAD(P)-binding domain"/>
    <property type="match status" value="2"/>
</dbReference>
<comment type="cofactor">
    <cofactor evidence="1">
        <name>FAD</name>
        <dbReference type="ChEBI" id="CHEBI:57692"/>
    </cofactor>
</comment>
<protein>
    <recommendedName>
        <fullName evidence="6">FAD-containing monooxygenase EthA</fullName>
    </recommendedName>
</protein>
<dbReference type="GO" id="GO:0004497">
    <property type="term" value="F:monooxygenase activity"/>
    <property type="evidence" value="ECO:0007669"/>
    <property type="project" value="UniProtKB-KW"/>
</dbReference>
<evidence type="ECO:0000256" key="3">
    <source>
        <dbReference type="SAM" id="MobiDB-lite"/>
    </source>
</evidence>
<feature type="compositionally biased region" description="Basic and acidic residues" evidence="3">
    <location>
        <begin position="556"/>
        <end position="567"/>
    </location>
</feature>
<comment type="caution">
    <text evidence="4">The sequence shown here is derived from an EMBL/GenBank/DDBJ whole genome shotgun (WGS) entry which is preliminary data.</text>
</comment>
<dbReference type="PANTHER" id="PTHR43872:SF1">
    <property type="entry name" value="MONOOXYGENASE, PUTATIVE (AFU_ORTHOLOGUE AFUA_8G02570)-RELATED"/>
    <property type="match status" value="1"/>
</dbReference>
<dbReference type="PANTHER" id="PTHR43872">
    <property type="entry name" value="MONOOXYGENASE, PUTATIVE (AFU_ORTHOLOGUE AFUA_8G02570)-RELATED"/>
    <property type="match status" value="1"/>
</dbReference>
<keyword evidence="2" id="KW-0560">Oxidoreductase</keyword>
<feature type="region of interest" description="Disordered" evidence="3">
    <location>
        <begin position="528"/>
        <end position="567"/>
    </location>
</feature>
<dbReference type="Proteomes" id="UP000541154">
    <property type="component" value="Unassembled WGS sequence"/>
</dbReference>
<organism evidence="4 5">
    <name type="scientific">Petromyces alliaceus</name>
    <name type="common">Aspergillus alliaceus</name>
    <dbReference type="NCBI Taxonomy" id="209559"/>
    <lineage>
        <taxon>Eukaryota</taxon>
        <taxon>Fungi</taxon>
        <taxon>Dikarya</taxon>
        <taxon>Ascomycota</taxon>
        <taxon>Pezizomycotina</taxon>
        <taxon>Eurotiomycetes</taxon>
        <taxon>Eurotiomycetidae</taxon>
        <taxon>Eurotiales</taxon>
        <taxon>Aspergillaceae</taxon>
        <taxon>Aspergillus</taxon>
        <taxon>Aspergillus subgen. Circumdati</taxon>
    </lineage>
</organism>
<sequence length="567" mass="64133">MTKPKTTPIDYDVIIVGAGISGISFAYRLQEQNPNLSYCILEARHEIGGTWSLFQYPGIRSDSDLHTFGFPWRPWIDKDAIAHGSKISRYLKDSAAQEGIDHYIKYNHRVSHISWSTAAKEWTLQVSLKDPGATKELRARFIMLGTGYYDYDQPMHAEIPGLERFEGPVIHPQFWPKDLDYAGKSVVIIGSGATAITLLPAMAEKASHVTMLQRSPTYVVSIPREDKFEMAIRFFFPTLLASKLVRFKWMLTSFVMVTFCQWFPNLARWLFRRTIKKELPEGMSLDPDFNPSYAPWQQRLCVCPDGDFYACLRNGTGSVKTGVINTITPNSIQLGSGDELNPDIIVTATGLRLRLAGGMDIEVDGQPFHIPDRFLWKGAMLEGLPNLTLAFGYVDASWTLGADATAQLVCRLLHRMRQEGVSMIVPRLSESEKQGMGETPFLYLNSTYVQKGQSVFPKLFTLYLILTINSDNVCRAPLVPTREMHGVLFVAPDHIGFSKWSCILINYDVPEEIARQLEDLWDPDAKYEEIPEHPKAYEGELTDDEEVEGREQAQPAEEHAKKERPAQ</sequence>
<feature type="compositionally biased region" description="Basic and acidic residues" evidence="3">
    <location>
        <begin position="528"/>
        <end position="538"/>
    </location>
</feature>
<evidence type="ECO:0000256" key="2">
    <source>
        <dbReference type="ARBA" id="ARBA00023033"/>
    </source>
</evidence>
<proteinExistence type="predicted"/>
<dbReference type="InterPro" id="IPR051820">
    <property type="entry name" value="FAD-binding_MO"/>
</dbReference>